<dbReference type="RefSeq" id="WP_268881761.1">
    <property type="nucleotide sequence ID" value="NZ_CP114029.1"/>
</dbReference>
<feature type="compositionally biased region" description="Basic and acidic residues" evidence="1">
    <location>
        <begin position="45"/>
        <end position="66"/>
    </location>
</feature>
<feature type="region of interest" description="Disordered" evidence="1">
    <location>
        <begin position="1"/>
        <end position="23"/>
    </location>
</feature>
<dbReference type="Proteomes" id="UP001164020">
    <property type="component" value="Chromosome"/>
</dbReference>
<organism evidence="2 3">
    <name type="scientific">Jiella pelagia</name>
    <dbReference type="NCBI Taxonomy" id="2986949"/>
    <lineage>
        <taxon>Bacteria</taxon>
        <taxon>Pseudomonadati</taxon>
        <taxon>Pseudomonadota</taxon>
        <taxon>Alphaproteobacteria</taxon>
        <taxon>Hyphomicrobiales</taxon>
        <taxon>Aurantimonadaceae</taxon>
        <taxon>Jiella</taxon>
    </lineage>
</organism>
<reference evidence="2" key="1">
    <citation type="submission" date="2022-12" db="EMBL/GenBank/DDBJ databases">
        <title>Jiella pelagia sp. nov., isolated from phosphonate enriched culture of Northwest Pacific surface seawater.</title>
        <authorList>
            <person name="Shin D.Y."/>
            <person name="Hwang C.Y."/>
        </authorList>
    </citation>
    <scope>NUCLEOTIDE SEQUENCE</scope>
    <source>
        <strain evidence="2">HL-NP1</strain>
    </source>
</reference>
<name>A0ABY7C263_9HYPH</name>
<accession>A0ABY7C263</accession>
<feature type="region of interest" description="Disordered" evidence="1">
    <location>
        <begin position="43"/>
        <end position="66"/>
    </location>
</feature>
<evidence type="ECO:0000256" key="1">
    <source>
        <dbReference type="SAM" id="MobiDB-lite"/>
    </source>
</evidence>
<evidence type="ECO:0000313" key="3">
    <source>
        <dbReference type="Proteomes" id="UP001164020"/>
    </source>
</evidence>
<sequence length="66" mass="7156">MAKEHSSVFQARADDADEEMKAASLASVKGRFESARDAWQGLADGARERESEASEIAELKAARSQT</sequence>
<proteinExistence type="predicted"/>
<protein>
    <submittedName>
        <fullName evidence="2">Uncharacterized protein</fullName>
    </submittedName>
</protein>
<keyword evidence="3" id="KW-1185">Reference proteome</keyword>
<evidence type="ECO:0000313" key="2">
    <source>
        <dbReference type="EMBL" id="WAP69321.1"/>
    </source>
</evidence>
<gene>
    <name evidence="2" type="ORF">OH818_03200</name>
</gene>
<dbReference type="EMBL" id="CP114029">
    <property type="protein sequence ID" value="WAP69321.1"/>
    <property type="molecule type" value="Genomic_DNA"/>
</dbReference>